<name>A0A4Q9MXV0_9APHY</name>
<keyword evidence="1" id="KW-0378">Hydrolase</keyword>
<dbReference type="InterPro" id="IPR029058">
    <property type="entry name" value="AB_hydrolase_fold"/>
</dbReference>
<organism evidence="1">
    <name type="scientific">Dichomitus squalens</name>
    <dbReference type="NCBI Taxonomy" id="114155"/>
    <lineage>
        <taxon>Eukaryota</taxon>
        <taxon>Fungi</taxon>
        <taxon>Dikarya</taxon>
        <taxon>Basidiomycota</taxon>
        <taxon>Agaricomycotina</taxon>
        <taxon>Agaricomycetes</taxon>
        <taxon>Polyporales</taxon>
        <taxon>Polyporaceae</taxon>
        <taxon>Dichomitus</taxon>
    </lineage>
</organism>
<sequence>MLTGFIQDASAIQALLDQLKSSDAWRKVANPNAVIPATNPHESLSERAVPDQLVMSPQDDHEGAGFEETDESMHVDTLTSASSDMEACSKLPSVAALLSQLQSSNALNSAVAGTSLPPVPIGISSAHAPLRPGRSQNAGPDMAPGIDTHQRAPQTPSENVRACSFQQALPHLARLSQDLDVLRMLTTMKSEQIELERQLWHERREIQRKHEERVRTARTKANIIGAGLTQYEADAMTDSFRAELRKFDRERALPAWDGLVTKQQIALEALGVPAMFPSTEVTDREVRALYGIPLMMLMWNATTQRQQKIMQVTARIGCELHPEYEYCRVACHLVTHRCPVSSAPLNGHYVNLCTEAVCPNLVEVAAPEILLTIIILVNSTDIQFCGTMNPITMPYVDLVSSDDYASVWYTTNSASLNVSGFDPEKPTLVLLHSLFLDNTWLHPQMDDPRLNANFNIITFDIRTAGKSTFRPTGRFDLWVTAADLAHCFYHLHLPPAHIFAPELFSWTALRFAALFPELCLSLTLCNVTPQTELKSIFDAFEELCHLWCYAEDLESFETACKELVNCYAIDAHPDMVDELIAFWAVNYPPFRRTRVIMNANLVLNRTPMTEEELANIRCPTLIIQAERSQSHPMEYAQQLRQALVNVPNGAQLFTVKATHGYLCLLSSSIVNQVLNKFLTRQPPARSDLEPPEIPLPQRMRMALEQLSEYTDDPSIAERDPHSPLSFCCVTEEVRKSQEELNRIYSEGESSALSPLAPDGRPLRRYSERKDEHWLESSNDGFSYTSTLHSHLSARADKKKPGRRQQLPIEQETLLHMPSEPVTQEVQQVARIRRATVLPQSTADKHVIKGSMAKVIASGTATSLQRRLLR</sequence>
<dbReference type="Proteomes" id="UP000292957">
    <property type="component" value="Unassembled WGS sequence"/>
</dbReference>
<evidence type="ECO:0000313" key="1">
    <source>
        <dbReference type="EMBL" id="TBU32208.1"/>
    </source>
</evidence>
<reference evidence="1" key="1">
    <citation type="submission" date="2019-01" db="EMBL/GenBank/DDBJ databases">
        <title>Draft genome sequences of three monokaryotic isolates of the white-rot basidiomycete fungus Dichomitus squalens.</title>
        <authorList>
            <consortium name="DOE Joint Genome Institute"/>
            <person name="Lopez S.C."/>
            <person name="Andreopoulos B."/>
            <person name="Pangilinan J."/>
            <person name="Lipzen A."/>
            <person name="Riley R."/>
            <person name="Ahrendt S."/>
            <person name="Ng V."/>
            <person name="Barry K."/>
            <person name="Daum C."/>
            <person name="Grigoriev I.V."/>
            <person name="Hilden K.S."/>
            <person name="Makela M.R."/>
            <person name="de Vries R.P."/>
        </authorList>
    </citation>
    <scope>NUCLEOTIDE SEQUENCE [LARGE SCALE GENOMIC DNA]</scope>
    <source>
        <strain evidence="1">OM18370.1</strain>
    </source>
</reference>
<dbReference type="EMBL" id="ML143396">
    <property type="protein sequence ID" value="TBU32208.1"/>
    <property type="molecule type" value="Genomic_DNA"/>
</dbReference>
<protein>
    <submittedName>
        <fullName evidence="1">Alpha/beta-hydrolase</fullName>
    </submittedName>
</protein>
<dbReference type="Gene3D" id="3.40.50.1820">
    <property type="entry name" value="alpha/beta hydrolase"/>
    <property type="match status" value="1"/>
</dbReference>
<dbReference type="SUPFAM" id="SSF53474">
    <property type="entry name" value="alpha/beta-Hydrolases"/>
    <property type="match status" value="1"/>
</dbReference>
<proteinExistence type="predicted"/>
<accession>A0A4Q9MXV0</accession>
<dbReference type="AlphaFoldDB" id="A0A4Q9MXV0"/>
<gene>
    <name evidence="1" type="ORF">BD311DRAFT_655609</name>
</gene>
<dbReference type="OrthoDB" id="19657at2759"/>
<dbReference type="GO" id="GO:0016787">
    <property type="term" value="F:hydrolase activity"/>
    <property type="evidence" value="ECO:0007669"/>
    <property type="project" value="UniProtKB-KW"/>
</dbReference>